<feature type="domain" description="CinA C-terminal" evidence="1">
    <location>
        <begin position="215"/>
        <end position="363"/>
    </location>
</feature>
<sequence>MSAMNTFTGRIFDPLKMMKQDVCVEDIAHALSLVCRGGGHIRYFFSVAQHSMNCASEAAARGWSGRIVLACLLHDASEAYIADIIRPVKPYLTNYLDIEAQIMDVIYDYFELADLTPEEKKFCKQIDDEMMEHELRIMMPGEERRQTPILMSEPDFRERPYRDVEEEFKGMVEKYTENLKKPDMGDKCGGLVIAKAISENNRAKYEEAAVRKGYRQLTKLLIEKKMTITTMESATSGQIASLITDTEGSSAVFKGAFVTYCNEAKVMQGVPADILDRYTVYSKETAEAMAAACAKTYQADIGIGVTGTMGNIDPANPDASGPGQVYFAIVINGDMKSYYIELAVQPTRLTYKLAVAKEILDVLVSRVNQVSG</sequence>
<organism evidence="2 3">
    <name type="scientific">Coprococcus intestinihominis</name>
    <dbReference type="NCBI Taxonomy" id="3133154"/>
    <lineage>
        <taxon>Bacteria</taxon>
        <taxon>Bacillati</taxon>
        <taxon>Bacillota</taxon>
        <taxon>Clostridia</taxon>
        <taxon>Lachnospirales</taxon>
        <taxon>Lachnospiraceae</taxon>
        <taxon>Coprococcus</taxon>
    </lineage>
</organism>
<gene>
    <name evidence="2" type="ORF">WMO25_18020</name>
</gene>
<dbReference type="RefSeq" id="WP_349086602.1">
    <property type="nucleotide sequence ID" value="NZ_JBBMEK010000439.1"/>
</dbReference>
<keyword evidence="3" id="KW-1185">Reference proteome</keyword>
<evidence type="ECO:0000259" key="1">
    <source>
        <dbReference type="Pfam" id="PF02464"/>
    </source>
</evidence>
<proteinExistence type="predicted"/>
<dbReference type="Proteomes" id="UP001469749">
    <property type="component" value="Unassembled WGS sequence"/>
</dbReference>
<evidence type="ECO:0000313" key="2">
    <source>
        <dbReference type="EMBL" id="MEQ2366958.1"/>
    </source>
</evidence>
<dbReference type="InterPro" id="IPR036653">
    <property type="entry name" value="CinA-like_C"/>
</dbReference>
<evidence type="ECO:0000313" key="3">
    <source>
        <dbReference type="Proteomes" id="UP001469749"/>
    </source>
</evidence>
<comment type="caution">
    <text evidence="2">The sequence shown here is derived from an EMBL/GenBank/DDBJ whole genome shotgun (WGS) entry which is preliminary data.</text>
</comment>
<protein>
    <submittedName>
        <fullName evidence="2">Nicotinamide-nucleotide amidohydrolase family protein</fullName>
    </submittedName>
</protein>
<dbReference type="Gene3D" id="1.10.3210.10">
    <property type="entry name" value="Hypothetical protein af1432"/>
    <property type="match status" value="1"/>
</dbReference>
<dbReference type="Pfam" id="PF02464">
    <property type="entry name" value="CinA"/>
    <property type="match status" value="1"/>
</dbReference>
<dbReference type="Gene3D" id="3.90.950.20">
    <property type="entry name" value="CinA-like"/>
    <property type="match status" value="1"/>
</dbReference>
<name>A0ABV1BAE0_9FIRM</name>
<reference evidence="2 3" key="1">
    <citation type="submission" date="2024-03" db="EMBL/GenBank/DDBJ databases">
        <title>Human intestinal bacterial collection.</title>
        <authorList>
            <person name="Pauvert C."/>
            <person name="Hitch T.C.A."/>
            <person name="Clavel T."/>
        </authorList>
    </citation>
    <scope>NUCLEOTIDE SEQUENCE [LARGE SCALE GENOMIC DNA]</scope>
    <source>
        <strain evidence="2 3">CLA-AA-H190</strain>
    </source>
</reference>
<dbReference type="SUPFAM" id="SSF142433">
    <property type="entry name" value="CinA-like"/>
    <property type="match status" value="1"/>
</dbReference>
<dbReference type="EMBL" id="JBBMEK010000439">
    <property type="protein sequence ID" value="MEQ2366958.1"/>
    <property type="molecule type" value="Genomic_DNA"/>
</dbReference>
<dbReference type="NCBIfam" id="TIGR00199">
    <property type="entry name" value="PncC_domain"/>
    <property type="match status" value="1"/>
</dbReference>
<dbReference type="InterPro" id="IPR008136">
    <property type="entry name" value="CinA_C"/>
</dbReference>
<accession>A0ABV1BAE0</accession>
<dbReference type="SUPFAM" id="SSF109604">
    <property type="entry name" value="HD-domain/PDEase-like"/>
    <property type="match status" value="1"/>
</dbReference>